<keyword evidence="8" id="KW-1185">Reference proteome</keyword>
<dbReference type="GO" id="GO:0019825">
    <property type="term" value="F:oxygen binding"/>
    <property type="evidence" value="ECO:0007669"/>
    <property type="project" value="InterPro"/>
</dbReference>
<dbReference type="InterPro" id="IPR012292">
    <property type="entry name" value="Globin/Proto"/>
</dbReference>
<dbReference type="PROSITE" id="PS01033">
    <property type="entry name" value="GLOBIN"/>
    <property type="match status" value="1"/>
</dbReference>
<dbReference type="InParanoid" id="A0A1S3K488"/>
<dbReference type="OrthoDB" id="436496at2759"/>
<dbReference type="RefSeq" id="XP_013417229.1">
    <property type="nucleotide sequence ID" value="XM_013561775.2"/>
</dbReference>
<dbReference type="SUPFAM" id="SSF46458">
    <property type="entry name" value="Globin-like"/>
    <property type="match status" value="1"/>
</dbReference>
<dbReference type="KEGG" id="lak:106178556"/>
<dbReference type="InterPro" id="IPR000971">
    <property type="entry name" value="Globin"/>
</dbReference>
<dbReference type="STRING" id="7574.A0A1S3K488"/>
<keyword evidence="5" id="KW-0408">Iron</keyword>
<evidence type="ECO:0000256" key="5">
    <source>
        <dbReference type="ARBA" id="ARBA00023004"/>
    </source>
</evidence>
<dbReference type="GO" id="GO:0005344">
    <property type="term" value="F:oxygen carrier activity"/>
    <property type="evidence" value="ECO:0007669"/>
    <property type="project" value="UniProtKB-KW"/>
</dbReference>
<evidence type="ECO:0000256" key="2">
    <source>
        <dbReference type="ARBA" id="ARBA00022617"/>
    </source>
</evidence>
<reference evidence="9" key="1">
    <citation type="submission" date="2025-08" db="UniProtKB">
        <authorList>
            <consortium name="RefSeq"/>
        </authorList>
    </citation>
    <scope>IDENTIFICATION</scope>
    <source>
        <tissue evidence="9">Gonads</tissue>
    </source>
</reference>
<organism evidence="8 9">
    <name type="scientific">Lingula anatina</name>
    <name type="common">Brachiopod</name>
    <name type="synonym">Lingula unguis</name>
    <dbReference type="NCBI Taxonomy" id="7574"/>
    <lineage>
        <taxon>Eukaryota</taxon>
        <taxon>Metazoa</taxon>
        <taxon>Spiralia</taxon>
        <taxon>Lophotrochozoa</taxon>
        <taxon>Brachiopoda</taxon>
        <taxon>Linguliformea</taxon>
        <taxon>Lingulata</taxon>
        <taxon>Lingulida</taxon>
        <taxon>Linguloidea</taxon>
        <taxon>Lingulidae</taxon>
        <taxon>Lingula</taxon>
    </lineage>
</organism>
<dbReference type="GO" id="GO:0020037">
    <property type="term" value="F:heme binding"/>
    <property type="evidence" value="ECO:0007669"/>
    <property type="project" value="InterPro"/>
</dbReference>
<comment type="similarity">
    <text evidence="6">Belongs to the globin family.</text>
</comment>
<dbReference type="InterPro" id="IPR050532">
    <property type="entry name" value="Globin-like_OT"/>
</dbReference>
<dbReference type="OMA" id="IFHVTRV"/>
<name>A0A1S3K488_LINAN</name>
<protein>
    <submittedName>
        <fullName evidence="9">Uncharacterized protein LOC106178556</fullName>
    </submittedName>
</protein>
<evidence type="ECO:0000256" key="3">
    <source>
        <dbReference type="ARBA" id="ARBA00022621"/>
    </source>
</evidence>
<dbReference type="Gene3D" id="1.10.490.10">
    <property type="entry name" value="Globins"/>
    <property type="match status" value="1"/>
</dbReference>
<sequence length="186" mass="21562">MSTNYDEVCDNMLLQLYERVRYVKDKSIHLSLDANQRMMIKLSWNAFVAGDPSNRGMQMFLKMFSMQPKTQSVFEFARGSSAAQMQNSTRIIFHVTRVVKYITKVVENLESLEDMAPVLRRLGGRHGTSGYNVPTDYFPHLGVAMRELMKAHIGNWTKQHDQLWDTLYTWIVARMREGQATYGGKR</sequence>
<keyword evidence="1 6" id="KW-0813">Transport</keyword>
<dbReference type="Pfam" id="PF00042">
    <property type="entry name" value="Globin"/>
    <property type="match status" value="1"/>
</dbReference>
<dbReference type="AlphaFoldDB" id="A0A1S3K488"/>
<dbReference type="GeneID" id="106178556"/>
<evidence type="ECO:0000256" key="4">
    <source>
        <dbReference type="ARBA" id="ARBA00022723"/>
    </source>
</evidence>
<dbReference type="CDD" id="cd01040">
    <property type="entry name" value="Mb-like"/>
    <property type="match status" value="1"/>
</dbReference>
<keyword evidence="2 6" id="KW-0349">Heme</keyword>
<evidence type="ECO:0000313" key="9">
    <source>
        <dbReference type="RefSeq" id="XP_013417229.1"/>
    </source>
</evidence>
<feature type="domain" description="Globin" evidence="7">
    <location>
        <begin position="31"/>
        <end position="180"/>
    </location>
</feature>
<dbReference type="InterPro" id="IPR044399">
    <property type="entry name" value="Mb-like_M"/>
</dbReference>
<dbReference type="Proteomes" id="UP000085678">
    <property type="component" value="Unplaced"/>
</dbReference>
<dbReference type="PANTHER" id="PTHR46458:SF1">
    <property type="entry name" value="GEO09476P1"/>
    <property type="match status" value="1"/>
</dbReference>
<dbReference type="GO" id="GO:0046872">
    <property type="term" value="F:metal ion binding"/>
    <property type="evidence" value="ECO:0007669"/>
    <property type="project" value="UniProtKB-KW"/>
</dbReference>
<evidence type="ECO:0000256" key="1">
    <source>
        <dbReference type="ARBA" id="ARBA00022448"/>
    </source>
</evidence>
<evidence type="ECO:0000256" key="6">
    <source>
        <dbReference type="RuleBase" id="RU000356"/>
    </source>
</evidence>
<dbReference type="InterPro" id="IPR009050">
    <property type="entry name" value="Globin-like_sf"/>
</dbReference>
<keyword evidence="3 6" id="KW-0561">Oxygen transport</keyword>
<accession>A0A1S3K488</accession>
<dbReference type="PANTHER" id="PTHR46458">
    <property type="entry name" value="BLR2807 PROTEIN"/>
    <property type="match status" value="1"/>
</dbReference>
<proteinExistence type="inferred from homology"/>
<keyword evidence="4" id="KW-0479">Metal-binding</keyword>
<evidence type="ECO:0000313" key="8">
    <source>
        <dbReference type="Proteomes" id="UP000085678"/>
    </source>
</evidence>
<gene>
    <name evidence="9" type="primary">LOC106178556</name>
</gene>
<evidence type="ECO:0000259" key="7">
    <source>
        <dbReference type="PROSITE" id="PS01033"/>
    </source>
</evidence>